<dbReference type="InterPro" id="IPR000424">
    <property type="entry name" value="Primosome_PriB/ssb"/>
</dbReference>
<dbReference type="Gene3D" id="2.40.50.140">
    <property type="entry name" value="Nucleic acid-binding proteins"/>
    <property type="match status" value="1"/>
</dbReference>
<dbReference type="SUPFAM" id="SSF50249">
    <property type="entry name" value="Nucleic acid-binding proteins"/>
    <property type="match status" value="1"/>
</dbReference>
<protein>
    <recommendedName>
        <fullName evidence="6">Single-stranded DNA-binding protein</fullName>
    </recommendedName>
</protein>
<accession>A0A2T3IF38</accession>
<evidence type="ECO:0000256" key="2">
    <source>
        <dbReference type="PROSITE-ProRule" id="PRU00252"/>
    </source>
</evidence>
<sequence>MHQPDDCISSLTTPVWDIPSGIPPAVFYHTGGNIMKLFRSNVGLIAGTITSSNAANGQTAFWVDQVTCWTDAQGNQKSRTAQVQCVHEGELDLKAGNAVLLRTCVKTCENVGNNGSKINVTYYKVLNFLGFSPDSNDVQLSLNQYTLGGNVGSVDQKTSGNNTWYNVTLAMTRSYQVNNNWQDETHWVKLVINQKMFDQNFKNGINTGDSMMVECELTTNSYVDKHQNTVLGNEFRVNRVLGQVTKAESQLLKSQQTSQQGNFNSQPQQQQQQPQQNFAPQQQQQQQQQQPQQQQQQPQQQQQQPQQNFAPQQQPQQQQQNFQPQQQQSQQNFAPQQQQNFAPLRQ</sequence>
<proteinExistence type="predicted"/>
<dbReference type="EMBL" id="PYMK01000029">
    <property type="protein sequence ID" value="PSU24101.1"/>
    <property type="molecule type" value="Genomic_DNA"/>
</dbReference>
<evidence type="ECO:0000256" key="3">
    <source>
        <dbReference type="SAM" id="MobiDB-lite"/>
    </source>
</evidence>
<name>A0A2T3IF38_9GAMM</name>
<keyword evidence="1 2" id="KW-0238">DNA-binding</keyword>
<dbReference type="OrthoDB" id="5918732at2"/>
<evidence type="ECO:0008006" key="6">
    <source>
        <dbReference type="Google" id="ProtNLM"/>
    </source>
</evidence>
<reference evidence="4 5" key="1">
    <citation type="submission" date="2018-03" db="EMBL/GenBank/DDBJ databases">
        <title>Whole genome sequencing of Histamine producing bacteria.</title>
        <authorList>
            <person name="Butler K."/>
        </authorList>
    </citation>
    <scope>NUCLEOTIDE SEQUENCE [LARGE SCALE GENOMIC DNA]</scope>
    <source>
        <strain evidence="4 5">BS2</strain>
    </source>
</reference>
<dbReference type="Proteomes" id="UP000240254">
    <property type="component" value="Unassembled WGS sequence"/>
</dbReference>
<dbReference type="GO" id="GO:0003697">
    <property type="term" value="F:single-stranded DNA binding"/>
    <property type="evidence" value="ECO:0007669"/>
    <property type="project" value="InterPro"/>
</dbReference>
<organism evidence="4 5">
    <name type="scientific">Photobacterium aquimaris</name>
    <dbReference type="NCBI Taxonomy" id="512643"/>
    <lineage>
        <taxon>Bacteria</taxon>
        <taxon>Pseudomonadati</taxon>
        <taxon>Pseudomonadota</taxon>
        <taxon>Gammaproteobacteria</taxon>
        <taxon>Vibrionales</taxon>
        <taxon>Vibrionaceae</taxon>
        <taxon>Photobacterium</taxon>
    </lineage>
</organism>
<dbReference type="InterPro" id="IPR012340">
    <property type="entry name" value="NA-bd_OB-fold"/>
</dbReference>
<dbReference type="PROSITE" id="PS50935">
    <property type="entry name" value="SSB"/>
    <property type="match status" value="1"/>
</dbReference>
<dbReference type="Pfam" id="PF00436">
    <property type="entry name" value="SSB"/>
    <property type="match status" value="1"/>
</dbReference>
<gene>
    <name evidence="4" type="ORF">CTM88_19170</name>
</gene>
<comment type="caution">
    <text evidence="4">The sequence shown here is derived from an EMBL/GenBank/DDBJ whole genome shotgun (WGS) entry which is preliminary data.</text>
</comment>
<evidence type="ECO:0000313" key="4">
    <source>
        <dbReference type="EMBL" id="PSU24101.1"/>
    </source>
</evidence>
<dbReference type="AlphaFoldDB" id="A0A2T3IF38"/>
<evidence type="ECO:0000256" key="1">
    <source>
        <dbReference type="ARBA" id="ARBA00023125"/>
    </source>
</evidence>
<feature type="region of interest" description="Disordered" evidence="3">
    <location>
        <begin position="251"/>
        <end position="346"/>
    </location>
</feature>
<evidence type="ECO:0000313" key="5">
    <source>
        <dbReference type="Proteomes" id="UP000240254"/>
    </source>
</evidence>